<evidence type="ECO:0000313" key="2">
    <source>
        <dbReference type="Proteomes" id="UP000799754"/>
    </source>
</evidence>
<accession>A0ACB6S1D5</accession>
<protein>
    <submittedName>
        <fullName evidence="1">NAD(P)-binding protein</fullName>
    </submittedName>
</protein>
<gene>
    <name evidence="1" type="ORF">BU25DRAFT_393472</name>
</gene>
<keyword evidence="2" id="KW-1185">Reference proteome</keyword>
<dbReference type="Proteomes" id="UP000799754">
    <property type="component" value="Unassembled WGS sequence"/>
</dbReference>
<reference evidence="1" key="1">
    <citation type="journal article" date="2020" name="Stud. Mycol.">
        <title>101 Dothideomycetes genomes: a test case for predicting lifestyles and emergence of pathogens.</title>
        <authorList>
            <person name="Haridas S."/>
            <person name="Albert R."/>
            <person name="Binder M."/>
            <person name="Bloem J."/>
            <person name="Labutti K."/>
            <person name="Salamov A."/>
            <person name="Andreopoulos B."/>
            <person name="Baker S."/>
            <person name="Barry K."/>
            <person name="Bills G."/>
            <person name="Bluhm B."/>
            <person name="Cannon C."/>
            <person name="Castanera R."/>
            <person name="Culley D."/>
            <person name="Daum C."/>
            <person name="Ezra D."/>
            <person name="Gonzalez J."/>
            <person name="Henrissat B."/>
            <person name="Kuo A."/>
            <person name="Liang C."/>
            <person name="Lipzen A."/>
            <person name="Lutzoni F."/>
            <person name="Magnuson J."/>
            <person name="Mondo S."/>
            <person name="Nolan M."/>
            <person name="Ohm R."/>
            <person name="Pangilinan J."/>
            <person name="Park H.-J."/>
            <person name="Ramirez L."/>
            <person name="Alfaro M."/>
            <person name="Sun H."/>
            <person name="Tritt A."/>
            <person name="Yoshinaga Y."/>
            <person name="Zwiers L.-H."/>
            <person name="Turgeon B."/>
            <person name="Goodwin S."/>
            <person name="Spatafora J."/>
            <person name="Crous P."/>
            <person name="Grigoriev I."/>
        </authorList>
    </citation>
    <scope>NUCLEOTIDE SEQUENCE</scope>
    <source>
        <strain evidence="1">CBS 525.71</strain>
    </source>
</reference>
<evidence type="ECO:0000313" key="1">
    <source>
        <dbReference type="EMBL" id="KAF2627475.1"/>
    </source>
</evidence>
<dbReference type="EMBL" id="MU006717">
    <property type="protein sequence ID" value="KAF2627475.1"/>
    <property type="molecule type" value="Genomic_DNA"/>
</dbReference>
<comment type="caution">
    <text evidence="1">The sequence shown here is derived from an EMBL/GenBank/DDBJ whole genome shotgun (WGS) entry which is preliminary data.</text>
</comment>
<sequence length="322" mass="34956">MAVETGVFFDPAADIPSSAGKVILVTGGGRIGAESVKAFAAHSPEHIYISGRNSTAAVSLIADIRSRYPAAALTFIELDLSSLHSVVRGIKTGFKHDRLDFLLLNAGIIAKPPALSIDGYEIQCATNHIGHAMLTKQVLPHLLNATKMPGADVHVVITTSEGYELHRLIKGGIAFDELQSGSTMSRTILGPWARYGQSKLANILFALELGRTYPEIMTVSVHPGVVKTPMLDGLHGFNKVFNDFGCRLNGTIPVELHQGAWNQLWCAAGATREELVNGGFYKPVGVYCTEKLTPLVKDKDLAKKLWYWTDEILVKFDDGMSK</sequence>
<proteinExistence type="predicted"/>
<name>A0ACB6S1D5_9PLEO</name>
<organism evidence="1 2">
    <name type="scientific">Macroventuria anomochaeta</name>
    <dbReference type="NCBI Taxonomy" id="301207"/>
    <lineage>
        <taxon>Eukaryota</taxon>
        <taxon>Fungi</taxon>
        <taxon>Dikarya</taxon>
        <taxon>Ascomycota</taxon>
        <taxon>Pezizomycotina</taxon>
        <taxon>Dothideomycetes</taxon>
        <taxon>Pleosporomycetidae</taxon>
        <taxon>Pleosporales</taxon>
        <taxon>Pleosporineae</taxon>
        <taxon>Didymellaceae</taxon>
        <taxon>Macroventuria</taxon>
    </lineage>
</organism>